<organism evidence="2 3">
    <name type="scientific">Acer saccharum</name>
    <name type="common">Sugar maple</name>
    <dbReference type="NCBI Taxonomy" id="4024"/>
    <lineage>
        <taxon>Eukaryota</taxon>
        <taxon>Viridiplantae</taxon>
        <taxon>Streptophyta</taxon>
        <taxon>Embryophyta</taxon>
        <taxon>Tracheophyta</taxon>
        <taxon>Spermatophyta</taxon>
        <taxon>Magnoliopsida</taxon>
        <taxon>eudicotyledons</taxon>
        <taxon>Gunneridae</taxon>
        <taxon>Pentapetalae</taxon>
        <taxon>rosids</taxon>
        <taxon>malvids</taxon>
        <taxon>Sapindales</taxon>
        <taxon>Sapindaceae</taxon>
        <taxon>Hippocastanoideae</taxon>
        <taxon>Acereae</taxon>
        <taxon>Acer</taxon>
    </lineage>
</organism>
<dbReference type="Proteomes" id="UP001168877">
    <property type="component" value="Unassembled WGS sequence"/>
</dbReference>
<protein>
    <submittedName>
        <fullName evidence="2">Uncharacterized protein</fullName>
    </submittedName>
</protein>
<sequence length="123" mass="13511">MQGMVLNRETLPLHATAAAAAAAKPCRSGNKSCDRTRTRKSSSSLVPTHPNKSRSGFVCTCSNNPGSNKCSLHGYLLPRQKLKTLSGNKEIIRRALTPSNRRLTLRFWNFQPTPSRLSIMSTA</sequence>
<proteinExistence type="predicted"/>
<evidence type="ECO:0000313" key="3">
    <source>
        <dbReference type="Proteomes" id="UP001168877"/>
    </source>
</evidence>
<evidence type="ECO:0000313" key="2">
    <source>
        <dbReference type="EMBL" id="KAK0602229.1"/>
    </source>
</evidence>
<name>A0AA39VXS6_ACESA</name>
<dbReference type="AlphaFoldDB" id="A0AA39VXS6"/>
<gene>
    <name evidence="2" type="ORF">LWI29_031528</name>
</gene>
<keyword evidence="3" id="KW-1185">Reference proteome</keyword>
<reference evidence="2" key="2">
    <citation type="submission" date="2023-06" db="EMBL/GenBank/DDBJ databases">
        <authorList>
            <person name="Swenson N.G."/>
            <person name="Wegrzyn J.L."/>
            <person name="Mcevoy S.L."/>
        </authorList>
    </citation>
    <scope>NUCLEOTIDE SEQUENCE</scope>
    <source>
        <strain evidence="2">NS2018</strain>
        <tissue evidence="2">Leaf</tissue>
    </source>
</reference>
<dbReference type="EMBL" id="JAUESC010000003">
    <property type="protein sequence ID" value="KAK0602229.1"/>
    <property type="molecule type" value="Genomic_DNA"/>
</dbReference>
<reference evidence="2" key="1">
    <citation type="journal article" date="2022" name="Plant J.">
        <title>Strategies of tolerance reflected in two North American maple genomes.</title>
        <authorList>
            <person name="McEvoy S.L."/>
            <person name="Sezen U.U."/>
            <person name="Trouern-Trend A."/>
            <person name="McMahon S.M."/>
            <person name="Schaberg P.G."/>
            <person name="Yang J."/>
            <person name="Wegrzyn J.L."/>
            <person name="Swenson N.G."/>
        </authorList>
    </citation>
    <scope>NUCLEOTIDE SEQUENCE</scope>
    <source>
        <strain evidence="2">NS2018</strain>
    </source>
</reference>
<comment type="caution">
    <text evidence="2">The sequence shown here is derived from an EMBL/GenBank/DDBJ whole genome shotgun (WGS) entry which is preliminary data.</text>
</comment>
<feature type="region of interest" description="Disordered" evidence="1">
    <location>
        <begin position="21"/>
        <end position="54"/>
    </location>
</feature>
<evidence type="ECO:0000256" key="1">
    <source>
        <dbReference type="SAM" id="MobiDB-lite"/>
    </source>
</evidence>
<accession>A0AA39VXS6</accession>